<dbReference type="EMBL" id="SMFL01000001">
    <property type="protein sequence ID" value="TDE18561.1"/>
    <property type="molecule type" value="Genomic_DNA"/>
</dbReference>
<organism evidence="1 2">
    <name type="scientific">Dyadobacter psychrotolerans</name>
    <dbReference type="NCBI Taxonomy" id="2541721"/>
    <lineage>
        <taxon>Bacteria</taxon>
        <taxon>Pseudomonadati</taxon>
        <taxon>Bacteroidota</taxon>
        <taxon>Cytophagia</taxon>
        <taxon>Cytophagales</taxon>
        <taxon>Spirosomataceae</taxon>
        <taxon>Dyadobacter</taxon>
    </lineage>
</organism>
<dbReference type="Pfam" id="PF05635">
    <property type="entry name" value="23S_rRNA_IVP"/>
    <property type="match status" value="1"/>
</dbReference>
<protein>
    <submittedName>
        <fullName evidence="1">Four helix bundle protein</fullName>
    </submittedName>
</protein>
<dbReference type="Proteomes" id="UP000294850">
    <property type="component" value="Unassembled WGS sequence"/>
</dbReference>
<dbReference type="AlphaFoldDB" id="A0A4R5E1H9"/>
<dbReference type="PANTHER" id="PTHR38471">
    <property type="entry name" value="FOUR HELIX BUNDLE PROTEIN"/>
    <property type="match status" value="1"/>
</dbReference>
<sequence>MRNFKTLTVWQKSHTLTLLIYKVSKAFPKKELYGLTSQIRRSAISLLSNISEGCGRLSDKELSHYLVIANGSANELEYQLLLAKDLECIPFPIYESIDNQLIVIKNILNAFIRKLNSK</sequence>
<dbReference type="CDD" id="cd16377">
    <property type="entry name" value="23S_rRNA_IVP_like"/>
    <property type="match status" value="1"/>
</dbReference>
<dbReference type="InterPro" id="IPR012657">
    <property type="entry name" value="23S_rRNA-intervening_sequence"/>
</dbReference>
<dbReference type="NCBIfam" id="TIGR02436">
    <property type="entry name" value="four helix bundle protein"/>
    <property type="match status" value="1"/>
</dbReference>
<dbReference type="RefSeq" id="WP_131956586.1">
    <property type="nucleotide sequence ID" value="NZ_SMFL01000001.1"/>
</dbReference>
<reference evidence="1 2" key="1">
    <citation type="submission" date="2019-03" db="EMBL/GenBank/DDBJ databases">
        <title>Dyadobacter AR-3-6 sp. nov., isolated from arctic soil.</title>
        <authorList>
            <person name="Chaudhary D.K."/>
        </authorList>
    </citation>
    <scope>NUCLEOTIDE SEQUENCE [LARGE SCALE GENOMIC DNA]</scope>
    <source>
        <strain evidence="1 2">AR-3-6</strain>
    </source>
</reference>
<dbReference type="SUPFAM" id="SSF158446">
    <property type="entry name" value="IVS-encoded protein-like"/>
    <property type="match status" value="1"/>
</dbReference>
<proteinExistence type="predicted"/>
<dbReference type="PANTHER" id="PTHR38471:SF2">
    <property type="entry name" value="FOUR HELIX BUNDLE PROTEIN"/>
    <property type="match status" value="1"/>
</dbReference>
<dbReference type="InterPro" id="IPR036583">
    <property type="entry name" value="23S_rRNA_IVS_sf"/>
</dbReference>
<accession>A0A4R5E1H9</accession>
<evidence type="ECO:0000313" key="2">
    <source>
        <dbReference type="Proteomes" id="UP000294850"/>
    </source>
</evidence>
<evidence type="ECO:0000313" key="1">
    <source>
        <dbReference type="EMBL" id="TDE18561.1"/>
    </source>
</evidence>
<dbReference type="Gene3D" id="1.20.1440.60">
    <property type="entry name" value="23S rRNA-intervening sequence"/>
    <property type="match status" value="1"/>
</dbReference>
<name>A0A4R5E1H9_9BACT</name>
<gene>
    <name evidence="1" type="ORF">E0F88_03215</name>
</gene>
<dbReference type="OrthoDB" id="9811959at2"/>
<keyword evidence="2" id="KW-1185">Reference proteome</keyword>
<comment type="caution">
    <text evidence="1">The sequence shown here is derived from an EMBL/GenBank/DDBJ whole genome shotgun (WGS) entry which is preliminary data.</text>
</comment>